<proteinExistence type="predicted"/>
<dbReference type="EMBL" id="UYRT01094408">
    <property type="protein sequence ID" value="VDN39584.1"/>
    <property type="molecule type" value="Genomic_DNA"/>
</dbReference>
<evidence type="ECO:0000313" key="2">
    <source>
        <dbReference type="Proteomes" id="UP000271098"/>
    </source>
</evidence>
<dbReference type="AlphaFoldDB" id="A0A183EMH3"/>
<protein>
    <submittedName>
        <fullName evidence="3">ZP domain-containing protein</fullName>
    </submittedName>
</protein>
<organism evidence="3">
    <name type="scientific">Gongylonema pulchrum</name>
    <dbReference type="NCBI Taxonomy" id="637853"/>
    <lineage>
        <taxon>Eukaryota</taxon>
        <taxon>Metazoa</taxon>
        <taxon>Ecdysozoa</taxon>
        <taxon>Nematoda</taxon>
        <taxon>Chromadorea</taxon>
        <taxon>Rhabditida</taxon>
        <taxon>Spirurina</taxon>
        <taxon>Spiruromorpha</taxon>
        <taxon>Spiruroidea</taxon>
        <taxon>Gongylonematidae</taxon>
        <taxon>Gongylonema</taxon>
    </lineage>
</organism>
<dbReference type="WBParaSite" id="GPUH_0002219101-mRNA-1">
    <property type="protein sequence ID" value="GPUH_0002219101-mRNA-1"/>
    <property type="gene ID" value="GPUH_0002219101"/>
</dbReference>
<dbReference type="OrthoDB" id="5818107at2759"/>
<reference evidence="3" key="1">
    <citation type="submission" date="2016-06" db="UniProtKB">
        <authorList>
            <consortium name="WormBaseParasite"/>
        </authorList>
    </citation>
    <scope>IDENTIFICATION</scope>
</reference>
<evidence type="ECO:0000313" key="3">
    <source>
        <dbReference type="WBParaSite" id="GPUH_0002219101-mRNA-1"/>
    </source>
</evidence>
<name>A0A183EMH3_9BILA</name>
<sequence>MGYNSVTAPYRFKQADFPQKSSSLIFNTNFLSYQNHMNNCSCSVRITSLFFSDAAEERDQAGPVVEMEHSMEQPGELQVTFAFEEIMNT</sequence>
<keyword evidence="2" id="KW-1185">Reference proteome</keyword>
<accession>A0A183EMH3</accession>
<gene>
    <name evidence="1" type="ORF">GPUH_LOCUS22165</name>
</gene>
<evidence type="ECO:0000313" key="1">
    <source>
        <dbReference type="EMBL" id="VDN39584.1"/>
    </source>
</evidence>
<dbReference type="Proteomes" id="UP000271098">
    <property type="component" value="Unassembled WGS sequence"/>
</dbReference>
<reference evidence="1 2" key="2">
    <citation type="submission" date="2018-11" db="EMBL/GenBank/DDBJ databases">
        <authorList>
            <consortium name="Pathogen Informatics"/>
        </authorList>
    </citation>
    <scope>NUCLEOTIDE SEQUENCE [LARGE SCALE GENOMIC DNA]</scope>
</reference>